<comment type="similarity">
    <text evidence="1">Belongs to the phD/YefM antitoxin family.</text>
</comment>
<evidence type="ECO:0000256" key="1">
    <source>
        <dbReference type="ARBA" id="ARBA00009981"/>
    </source>
</evidence>
<reference evidence="2 3" key="1">
    <citation type="submission" date="2017-07" db="EMBL/GenBank/DDBJ databases">
        <title>Elstera cyanobacteriorum sp. nov., a novel bacterium isolated from cyanobacterial aggregates in a eutrophic lake.</title>
        <authorList>
            <person name="Cai H."/>
        </authorList>
    </citation>
    <scope>NUCLEOTIDE SEQUENCE [LARGE SCALE GENOMIC DNA]</scope>
    <source>
        <strain evidence="2 3">TH019</strain>
    </source>
</reference>
<dbReference type="OrthoDB" id="7069202at2"/>
<proteinExistence type="inferred from homology"/>
<keyword evidence="3" id="KW-1185">Reference proteome</keyword>
<name>A0A255XJC7_9PROT</name>
<comment type="caution">
    <text evidence="2">The sequence shown here is derived from an EMBL/GenBank/DDBJ whole genome shotgun (WGS) entry which is preliminary data.</text>
</comment>
<dbReference type="Proteomes" id="UP000216361">
    <property type="component" value="Unassembled WGS sequence"/>
</dbReference>
<gene>
    <name evidence="2" type="ORF">CHR90_18650</name>
</gene>
<dbReference type="NCBIfam" id="TIGR01552">
    <property type="entry name" value="phd_fam"/>
    <property type="match status" value="1"/>
</dbReference>
<dbReference type="SUPFAM" id="SSF143120">
    <property type="entry name" value="YefM-like"/>
    <property type="match status" value="1"/>
</dbReference>
<organism evidence="2 3">
    <name type="scientific">Elstera cyanobacteriorum</name>
    <dbReference type="NCBI Taxonomy" id="2022747"/>
    <lineage>
        <taxon>Bacteria</taxon>
        <taxon>Pseudomonadati</taxon>
        <taxon>Pseudomonadota</taxon>
        <taxon>Alphaproteobacteria</taxon>
        <taxon>Rhodospirillales</taxon>
        <taxon>Rhodospirillaceae</taxon>
        <taxon>Elstera</taxon>
    </lineage>
</organism>
<protein>
    <submittedName>
        <fullName evidence="2">Prevent-host-death protein</fullName>
    </submittedName>
</protein>
<dbReference type="RefSeq" id="WP_094410619.1">
    <property type="nucleotide sequence ID" value="NZ_BMJZ01000003.1"/>
</dbReference>
<dbReference type="AlphaFoldDB" id="A0A255XJC7"/>
<dbReference type="Gene3D" id="3.40.1620.10">
    <property type="entry name" value="YefM-like domain"/>
    <property type="match status" value="1"/>
</dbReference>
<dbReference type="EMBL" id="NOXS01000035">
    <property type="protein sequence ID" value="OYQ16982.1"/>
    <property type="molecule type" value="Genomic_DNA"/>
</dbReference>
<evidence type="ECO:0000313" key="2">
    <source>
        <dbReference type="EMBL" id="OYQ16982.1"/>
    </source>
</evidence>
<dbReference type="InterPro" id="IPR036165">
    <property type="entry name" value="YefM-like_sf"/>
</dbReference>
<evidence type="ECO:0000313" key="3">
    <source>
        <dbReference type="Proteomes" id="UP000216361"/>
    </source>
</evidence>
<accession>A0A255XJC7</accession>
<sequence length="98" mass="10610">MTTAPLSPIPLDEAQARFADLAAAAKAGEEAIVTKDGKAYVALIDAESLAYYHRLARERLNGLLIQDAIQGLEDVAAGRTEDAYGMLRRLRRARAPQS</sequence>